<gene>
    <name evidence="2" type="ORF">ENE74_17675</name>
</gene>
<evidence type="ECO:0000313" key="3">
    <source>
        <dbReference type="Proteomes" id="UP000282977"/>
    </source>
</evidence>
<name>A0A437J2F3_9SPHN</name>
<dbReference type="SUPFAM" id="SSF141371">
    <property type="entry name" value="PilZ domain-like"/>
    <property type="match status" value="1"/>
</dbReference>
<dbReference type="RefSeq" id="WP_127692179.1">
    <property type="nucleotide sequence ID" value="NZ_RZUL01000019.1"/>
</dbReference>
<dbReference type="AlphaFoldDB" id="A0A437J2F3"/>
<evidence type="ECO:0000313" key="2">
    <source>
        <dbReference type="EMBL" id="RVT38376.1"/>
    </source>
</evidence>
<sequence>MFSPRTRDEFHREILNFGASRADRRARLDTDIGIVSRSGVFAEMVTIDLSRHGVGVDGLLQFQPGEAVTVCFGDRIETAGTVRWHEAFFCGIQFDEPLSEVQLEKIVHHARP</sequence>
<dbReference type="GO" id="GO:0035438">
    <property type="term" value="F:cyclic-di-GMP binding"/>
    <property type="evidence" value="ECO:0007669"/>
    <property type="project" value="InterPro"/>
</dbReference>
<proteinExistence type="predicted"/>
<evidence type="ECO:0000259" key="1">
    <source>
        <dbReference type="Pfam" id="PF07238"/>
    </source>
</evidence>
<dbReference type="InterPro" id="IPR009875">
    <property type="entry name" value="PilZ_domain"/>
</dbReference>
<feature type="domain" description="PilZ" evidence="1">
    <location>
        <begin position="21"/>
        <end position="109"/>
    </location>
</feature>
<protein>
    <submittedName>
        <fullName evidence="2">PilZ domain-containing protein</fullName>
    </submittedName>
</protein>
<organism evidence="2 3">
    <name type="scientific">Sphingobium algorifonticola</name>
    <dbReference type="NCBI Taxonomy" id="2008318"/>
    <lineage>
        <taxon>Bacteria</taxon>
        <taxon>Pseudomonadati</taxon>
        <taxon>Pseudomonadota</taxon>
        <taxon>Alphaproteobacteria</taxon>
        <taxon>Sphingomonadales</taxon>
        <taxon>Sphingomonadaceae</taxon>
        <taxon>Sphingobium</taxon>
    </lineage>
</organism>
<keyword evidence="3" id="KW-1185">Reference proteome</keyword>
<accession>A0A437J2F3</accession>
<reference evidence="2 3" key="1">
    <citation type="submission" date="2019-01" db="EMBL/GenBank/DDBJ databases">
        <authorList>
            <person name="Chen W.-M."/>
        </authorList>
    </citation>
    <scope>NUCLEOTIDE SEQUENCE [LARGE SCALE GENOMIC DNA]</scope>
    <source>
        <strain evidence="2 3">TLA-22</strain>
    </source>
</reference>
<dbReference type="OrthoDB" id="9795572at2"/>
<dbReference type="Pfam" id="PF07238">
    <property type="entry name" value="PilZ"/>
    <property type="match status" value="1"/>
</dbReference>
<comment type="caution">
    <text evidence="2">The sequence shown here is derived from an EMBL/GenBank/DDBJ whole genome shotgun (WGS) entry which is preliminary data.</text>
</comment>
<dbReference type="Proteomes" id="UP000282977">
    <property type="component" value="Unassembled WGS sequence"/>
</dbReference>
<dbReference type="EMBL" id="RZUL01000019">
    <property type="protein sequence ID" value="RVT38376.1"/>
    <property type="molecule type" value="Genomic_DNA"/>
</dbReference>